<sequence length="100" mass="11060">MSRGSEPDITALRSQIAILVCSNLLLQICKLAASLIRKECKLGTSYCKRGSHHRSNLPQACCVKLIANYSKRREHRQTSDSNPRQPTLSPDALATQPAEL</sequence>
<feature type="region of interest" description="Disordered" evidence="1">
    <location>
        <begin position="72"/>
        <end position="100"/>
    </location>
</feature>
<protein>
    <submittedName>
        <fullName evidence="2">Uncharacterized protein</fullName>
    </submittedName>
</protein>
<gene>
    <name evidence="2" type="ORF">AVEN_194032_1</name>
</gene>
<accession>A0A4Y2DKX9</accession>
<keyword evidence="3" id="KW-1185">Reference proteome</keyword>
<evidence type="ECO:0000256" key="1">
    <source>
        <dbReference type="SAM" id="MobiDB-lite"/>
    </source>
</evidence>
<evidence type="ECO:0000313" key="3">
    <source>
        <dbReference type="Proteomes" id="UP000499080"/>
    </source>
</evidence>
<proteinExistence type="predicted"/>
<name>A0A4Y2DKX9_ARAVE</name>
<comment type="caution">
    <text evidence="2">The sequence shown here is derived from an EMBL/GenBank/DDBJ whole genome shotgun (WGS) entry which is preliminary data.</text>
</comment>
<dbReference type="Proteomes" id="UP000499080">
    <property type="component" value="Unassembled WGS sequence"/>
</dbReference>
<organism evidence="2 3">
    <name type="scientific">Araneus ventricosus</name>
    <name type="common">Orbweaver spider</name>
    <name type="synonym">Epeira ventricosa</name>
    <dbReference type="NCBI Taxonomy" id="182803"/>
    <lineage>
        <taxon>Eukaryota</taxon>
        <taxon>Metazoa</taxon>
        <taxon>Ecdysozoa</taxon>
        <taxon>Arthropoda</taxon>
        <taxon>Chelicerata</taxon>
        <taxon>Arachnida</taxon>
        <taxon>Araneae</taxon>
        <taxon>Araneomorphae</taxon>
        <taxon>Entelegynae</taxon>
        <taxon>Araneoidea</taxon>
        <taxon>Araneidae</taxon>
        <taxon>Araneus</taxon>
    </lineage>
</organism>
<reference evidence="2 3" key="1">
    <citation type="journal article" date="2019" name="Sci. Rep.">
        <title>Orb-weaving spider Araneus ventricosus genome elucidates the spidroin gene catalogue.</title>
        <authorList>
            <person name="Kono N."/>
            <person name="Nakamura H."/>
            <person name="Ohtoshi R."/>
            <person name="Moran D.A.P."/>
            <person name="Shinohara A."/>
            <person name="Yoshida Y."/>
            <person name="Fujiwara M."/>
            <person name="Mori M."/>
            <person name="Tomita M."/>
            <person name="Arakawa K."/>
        </authorList>
    </citation>
    <scope>NUCLEOTIDE SEQUENCE [LARGE SCALE GENOMIC DNA]</scope>
</reference>
<dbReference type="EMBL" id="BGPR01000371">
    <property type="protein sequence ID" value="GBM16285.1"/>
    <property type="molecule type" value="Genomic_DNA"/>
</dbReference>
<evidence type="ECO:0000313" key="2">
    <source>
        <dbReference type="EMBL" id="GBM16285.1"/>
    </source>
</evidence>
<dbReference type="AlphaFoldDB" id="A0A4Y2DKX9"/>
<feature type="compositionally biased region" description="Polar residues" evidence="1">
    <location>
        <begin position="79"/>
        <end position="88"/>
    </location>
</feature>